<evidence type="ECO:0000313" key="3">
    <source>
        <dbReference type="Proteomes" id="UP001059596"/>
    </source>
</evidence>
<evidence type="ECO:0000313" key="2">
    <source>
        <dbReference type="EMBL" id="KAI8039725.1"/>
    </source>
</evidence>
<dbReference type="EMBL" id="JAMKOV010000005">
    <property type="protein sequence ID" value="KAI8039725.1"/>
    <property type="molecule type" value="Genomic_DNA"/>
</dbReference>
<comment type="caution">
    <text evidence="2">The sequence shown here is derived from an EMBL/GenBank/DDBJ whole genome shotgun (WGS) entry which is preliminary data.</text>
</comment>
<organism evidence="2 3">
    <name type="scientific">Drosophila gunungcola</name>
    <name type="common">fruit fly</name>
    <dbReference type="NCBI Taxonomy" id="103775"/>
    <lineage>
        <taxon>Eukaryota</taxon>
        <taxon>Metazoa</taxon>
        <taxon>Ecdysozoa</taxon>
        <taxon>Arthropoda</taxon>
        <taxon>Hexapoda</taxon>
        <taxon>Insecta</taxon>
        <taxon>Pterygota</taxon>
        <taxon>Neoptera</taxon>
        <taxon>Endopterygota</taxon>
        <taxon>Diptera</taxon>
        <taxon>Brachycera</taxon>
        <taxon>Muscomorpha</taxon>
        <taxon>Ephydroidea</taxon>
        <taxon>Drosophilidae</taxon>
        <taxon>Drosophila</taxon>
        <taxon>Sophophora</taxon>
    </lineage>
</organism>
<dbReference type="OrthoDB" id="7864182at2759"/>
<dbReference type="Proteomes" id="UP001059596">
    <property type="component" value="Unassembled WGS sequence"/>
</dbReference>
<sequence length="111" mass="12762">MSSLESTNLPAELPPCSAGFIWVIAMNTCLPSLARSRQDCPHGYYMHHKFKKCMRQRYDKKQQSGVIKKWLDSSPKKPRTTKKPPMTKPTTPYEGGWWSYNAGYGRDKSHP</sequence>
<evidence type="ECO:0000256" key="1">
    <source>
        <dbReference type="SAM" id="MobiDB-lite"/>
    </source>
</evidence>
<keyword evidence="3" id="KW-1185">Reference proteome</keyword>
<gene>
    <name evidence="2" type="ORF">M5D96_007147</name>
</gene>
<feature type="region of interest" description="Disordered" evidence="1">
    <location>
        <begin position="63"/>
        <end position="111"/>
    </location>
</feature>
<dbReference type="AlphaFoldDB" id="A0A9Q0BQ28"/>
<protein>
    <submittedName>
        <fullName evidence="2">Uncharacterized protein</fullName>
    </submittedName>
</protein>
<name>A0A9Q0BQ28_9MUSC</name>
<proteinExistence type="predicted"/>
<reference evidence="2" key="1">
    <citation type="journal article" date="2023" name="Genome Biol. Evol.">
        <title>Long-read-based Genome Assembly of Drosophila gunungcola Reveals Fewer Chemosensory Genes in Flower-breeding Species.</title>
        <authorList>
            <person name="Negi A."/>
            <person name="Liao B.Y."/>
            <person name="Yeh S.D."/>
        </authorList>
    </citation>
    <scope>NUCLEOTIDE SEQUENCE</scope>
    <source>
        <strain evidence="2">Sukarami</strain>
    </source>
</reference>
<accession>A0A9Q0BQ28</accession>